<accession>A0A176VMN7</accession>
<evidence type="ECO:0000256" key="2">
    <source>
        <dbReference type="ARBA" id="ARBA00023315"/>
    </source>
</evidence>
<keyword evidence="1" id="KW-0808">Transferase</keyword>
<dbReference type="Proteomes" id="UP000077202">
    <property type="component" value="Unassembled WGS sequence"/>
</dbReference>
<reference evidence="4" key="1">
    <citation type="submission" date="2016-03" db="EMBL/GenBank/DDBJ databases">
        <title>Mechanisms controlling the formation of the plant cell surface in tip-growing cells are functionally conserved among land plants.</title>
        <authorList>
            <person name="Honkanen S."/>
            <person name="Jones V.A."/>
            <person name="Morieri G."/>
            <person name="Champion C."/>
            <person name="Hetherington A.J."/>
            <person name="Kelly S."/>
            <person name="Saint-Marcoux D."/>
            <person name="Proust H."/>
            <person name="Prescott H."/>
            <person name="Dolan L."/>
        </authorList>
    </citation>
    <scope>NUCLEOTIDE SEQUENCE [LARGE SCALE GENOMIC DNA]</scope>
    <source>
        <tissue evidence="4">Whole gametophyte</tissue>
    </source>
</reference>
<dbReference type="EMBL" id="LVLJ01003509">
    <property type="protein sequence ID" value="OAE21225.1"/>
    <property type="molecule type" value="Genomic_DNA"/>
</dbReference>
<evidence type="ECO:0000259" key="3">
    <source>
        <dbReference type="Pfam" id="PF00195"/>
    </source>
</evidence>
<dbReference type="AlphaFoldDB" id="A0A176VMN7"/>
<dbReference type="GO" id="GO:0016747">
    <property type="term" value="F:acyltransferase activity, transferring groups other than amino-acyl groups"/>
    <property type="evidence" value="ECO:0007669"/>
    <property type="project" value="InterPro"/>
</dbReference>
<evidence type="ECO:0000256" key="1">
    <source>
        <dbReference type="ARBA" id="ARBA00022679"/>
    </source>
</evidence>
<dbReference type="GO" id="GO:0030639">
    <property type="term" value="P:polyketide biosynthetic process"/>
    <property type="evidence" value="ECO:0007669"/>
    <property type="project" value="TreeGrafter"/>
</dbReference>
<dbReference type="InterPro" id="IPR016039">
    <property type="entry name" value="Thiolase-like"/>
</dbReference>
<proteinExistence type="predicted"/>
<organism evidence="4 5">
    <name type="scientific">Marchantia polymorpha subsp. ruderalis</name>
    <dbReference type="NCBI Taxonomy" id="1480154"/>
    <lineage>
        <taxon>Eukaryota</taxon>
        <taxon>Viridiplantae</taxon>
        <taxon>Streptophyta</taxon>
        <taxon>Embryophyta</taxon>
        <taxon>Marchantiophyta</taxon>
        <taxon>Marchantiopsida</taxon>
        <taxon>Marchantiidae</taxon>
        <taxon>Marchantiales</taxon>
        <taxon>Marchantiaceae</taxon>
        <taxon>Marchantia</taxon>
    </lineage>
</organism>
<sequence length="146" mass="15897">MASNGNGAAYRHPRAVGPATVLAIGKATPPTAFPQSEYPDFFFDITNTSHKTELKAKFARICKNSGINKRYFHCTEDILKANPSMCTYLEPSLDVRQDIAIREMRRRSAEKKSSTTGEGCDWGLVVGFGPGLTIEVSVLKAIATGN</sequence>
<evidence type="ECO:0000313" key="5">
    <source>
        <dbReference type="Proteomes" id="UP000077202"/>
    </source>
</evidence>
<dbReference type="PANTHER" id="PTHR11877:SF14">
    <property type="entry name" value="CHALCONE SYNTHASE"/>
    <property type="match status" value="1"/>
</dbReference>
<comment type="caution">
    <text evidence="4">The sequence shown here is derived from an EMBL/GenBank/DDBJ whole genome shotgun (WGS) entry which is preliminary data.</text>
</comment>
<keyword evidence="2" id="KW-0012">Acyltransferase</keyword>
<evidence type="ECO:0000313" key="4">
    <source>
        <dbReference type="EMBL" id="OAE21225.1"/>
    </source>
</evidence>
<protein>
    <recommendedName>
        <fullName evidence="3">Chalcone/stilbene synthase N-terminal domain-containing protein</fullName>
    </recommendedName>
</protein>
<dbReference type="InterPro" id="IPR011141">
    <property type="entry name" value="Polyketide_synthase_type-III"/>
</dbReference>
<dbReference type="InterPro" id="IPR001099">
    <property type="entry name" value="Chalcone/stilbene_synt_N"/>
</dbReference>
<dbReference type="Gene3D" id="3.40.47.10">
    <property type="match status" value="1"/>
</dbReference>
<dbReference type="SUPFAM" id="SSF53901">
    <property type="entry name" value="Thiolase-like"/>
    <property type="match status" value="2"/>
</dbReference>
<dbReference type="Pfam" id="PF00195">
    <property type="entry name" value="Chal_sti_synt_N"/>
    <property type="match status" value="1"/>
</dbReference>
<keyword evidence="5" id="KW-1185">Reference proteome</keyword>
<dbReference type="PANTHER" id="PTHR11877">
    <property type="entry name" value="HYDROXYMETHYLGLUTARYL-COA SYNTHASE"/>
    <property type="match status" value="1"/>
</dbReference>
<name>A0A176VMN7_MARPO</name>
<feature type="domain" description="Chalcone/stilbene synthase N-terminal" evidence="3">
    <location>
        <begin position="12"/>
        <end position="114"/>
    </location>
</feature>
<gene>
    <name evidence="4" type="ORF">AXG93_3833s1030</name>
</gene>